<dbReference type="AlphaFoldDB" id="A0A517XMA9"/>
<dbReference type="RefSeq" id="WP_145234061.1">
    <property type="nucleotide sequence ID" value="NZ_CP036273.1"/>
</dbReference>
<dbReference type="Proteomes" id="UP000319576">
    <property type="component" value="Chromosome"/>
</dbReference>
<dbReference type="CDD" id="cd00200">
    <property type="entry name" value="WD40"/>
    <property type="match status" value="1"/>
</dbReference>
<dbReference type="KEGG" id="uli:ETAA1_05330"/>
<dbReference type="InterPro" id="IPR011429">
    <property type="entry name" value="Cyt_c_Planctomycete-type"/>
</dbReference>
<dbReference type="PROSITE" id="PS50082">
    <property type="entry name" value="WD_REPEATS_2"/>
    <property type="match status" value="4"/>
</dbReference>
<protein>
    <submittedName>
        <fullName evidence="4">WD domain, G-beta repeat</fullName>
    </submittedName>
</protein>
<dbReference type="Gene3D" id="2.130.10.10">
    <property type="entry name" value="YVTN repeat-like/Quinoprotein amine dehydrogenase"/>
    <property type="match status" value="2"/>
</dbReference>
<dbReference type="SMART" id="SM00320">
    <property type="entry name" value="WD40"/>
    <property type="match status" value="7"/>
</dbReference>
<dbReference type="Pfam" id="PF07635">
    <property type="entry name" value="PSCyt1"/>
    <property type="match status" value="1"/>
</dbReference>
<evidence type="ECO:0000313" key="5">
    <source>
        <dbReference type="Proteomes" id="UP000319576"/>
    </source>
</evidence>
<dbReference type="PANTHER" id="PTHR19879:SF9">
    <property type="entry name" value="TRANSCRIPTION INITIATION FACTOR TFIID SUBUNIT 5"/>
    <property type="match status" value="1"/>
</dbReference>
<feature type="chain" id="PRO_5022230898" evidence="2">
    <location>
        <begin position="24"/>
        <end position="475"/>
    </location>
</feature>
<dbReference type="PROSITE" id="PS50294">
    <property type="entry name" value="WD_REPEATS_REGION"/>
    <property type="match status" value="3"/>
</dbReference>
<feature type="repeat" description="WD" evidence="1">
    <location>
        <begin position="338"/>
        <end position="379"/>
    </location>
</feature>
<dbReference type="EMBL" id="CP036273">
    <property type="protein sequence ID" value="QDU18640.1"/>
    <property type="molecule type" value="Genomic_DNA"/>
</dbReference>
<proteinExistence type="predicted"/>
<reference evidence="4 5" key="1">
    <citation type="submission" date="2019-02" db="EMBL/GenBank/DDBJ databases">
        <title>Deep-cultivation of Planctomycetes and their phenomic and genomic characterization uncovers novel biology.</title>
        <authorList>
            <person name="Wiegand S."/>
            <person name="Jogler M."/>
            <person name="Boedeker C."/>
            <person name="Pinto D."/>
            <person name="Vollmers J."/>
            <person name="Rivas-Marin E."/>
            <person name="Kohn T."/>
            <person name="Peeters S.H."/>
            <person name="Heuer A."/>
            <person name="Rast P."/>
            <person name="Oberbeckmann S."/>
            <person name="Bunk B."/>
            <person name="Jeske O."/>
            <person name="Meyerdierks A."/>
            <person name="Storesund J.E."/>
            <person name="Kallscheuer N."/>
            <person name="Luecker S."/>
            <person name="Lage O.M."/>
            <person name="Pohl T."/>
            <person name="Merkel B.J."/>
            <person name="Hornburger P."/>
            <person name="Mueller R.-W."/>
            <person name="Bruemmer F."/>
            <person name="Labrenz M."/>
            <person name="Spormann A.M."/>
            <person name="Op den Camp H."/>
            <person name="Overmann J."/>
            <person name="Amann R."/>
            <person name="Jetten M.S.M."/>
            <person name="Mascher T."/>
            <person name="Medema M.H."/>
            <person name="Devos D.P."/>
            <person name="Kaster A.-K."/>
            <person name="Ovreas L."/>
            <person name="Rohde M."/>
            <person name="Galperin M.Y."/>
            <person name="Jogler C."/>
        </authorList>
    </citation>
    <scope>NUCLEOTIDE SEQUENCE [LARGE SCALE GENOMIC DNA]</scope>
    <source>
        <strain evidence="4 5">ETA_A1</strain>
    </source>
</reference>
<gene>
    <name evidence="4" type="ORF">ETAA1_05330</name>
</gene>
<evidence type="ECO:0000313" key="4">
    <source>
        <dbReference type="EMBL" id="QDU18640.1"/>
    </source>
</evidence>
<dbReference type="InterPro" id="IPR001680">
    <property type="entry name" value="WD40_rpt"/>
</dbReference>
<feature type="repeat" description="WD" evidence="1">
    <location>
        <begin position="296"/>
        <end position="337"/>
    </location>
</feature>
<feature type="signal peptide" evidence="2">
    <location>
        <begin position="1"/>
        <end position="23"/>
    </location>
</feature>
<dbReference type="PANTHER" id="PTHR19879">
    <property type="entry name" value="TRANSCRIPTION INITIATION FACTOR TFIID"/>
    <property type="match status" value="1"/>
</dbReference>
<feature type="repeat" description="WD" evidence="1">
    <location>
        <begin position="422"/>
        <end position="463"/>
    </location>
</feature>
<dbReference type="SUPFAM" id="SSF50998">
    <property type="entry name" value="Quinoprotein alcohol dehydrogenase-like"/>
    <property type="match status" value="1"/>
</dbReference>
<keyword evidence="1" id="KW-0853">WD repeat</keyword>
<dbReference type="OrthoDB" id="223117at2"/>
<dbReference type="InterPro" id="IPR015943">
    <property type="entry name" value="WD40/YVTN_repeat-like_dom_sf"/>
</dbReference>
<feature type="repeat" description="WD" evidence="1">
    <location>
        <begin position="380"/>
        <end position="421"/>
    </location>
</feature>
<name>A0A517XMA9_9BACT</name>
<organism evidence="4 5">
    <name type="scientific">Urbifossiella limnaea</name>
    <dbReference type="NCBI Taxonomy" id="2528023"/>
    <lineage>
        <taxon>Bacteria</taxon>
        <taxon>Pseudomonadati</taxon>
        <taxon>Planctomycetota</taxon>
        <taxon>Planctomycetia</taxon>
        <taxon>Gemmatales</taxon>
        <taxon>Gemmataceae</taxon>
        <taxon>Urbifossiella</taxon>
    </lineage>
</organism>
<sequence precursor="true">MRYLALAALSAVLVAGLSGVATTQEKKDGKDLPTIPTTDLKLSEPVDYSKHVEPIFENRCTVCHSGSILEGKFDMSTYAGVMKGGKRGVAVVPGKSAESNLFLFCSRQKKPIMPPKSEEPCTSQEVTLLKLWIDQGAKAPTMARVKRVIAVSLPPALVKPVRAVAVSPDGKVVAASRGNQVHLYDAKKGDFLKTLLDPQLKSADGKEAKAAHVSLVESMAFSPDGKTLATGSFRELTLWDAEKGTVKERVAGFGDRVAAIAYSADGKHFATAGGPAAEDGEVKVFSAAGKQELELKNAHSDTVYAVAFSPDGKLLATGASDKFVKVFELPAGKLVKSFEGHTHHVMGVGWTPDGKKIVSCGADNFVKAWDYEKGEKLRDMTGHTKQVTALAFVGKTPQFLTGSGDNSVRMWNADNGGNVRQFPGATDYVYAVGASPDGEVVAAGGEEGVVRIYNGKSGALVKAALPPGAEPPAKK</sequence>
<evidence type="ECO:0000256" key="2">
    <source>
        <dbReference type="SAM" id="SignalP"/>
    </source>
</evidence>
<dbReference type="Pfam" id="PF00400">
    <property type="entry name" value="WD40"/>
    <property type="match status" value="6"/>
</dbReference>
<keyword evidence="5" id="KW-1185">Reference proteome</keyword>
<evidence type="ECO:0000259" key="3">
    <source>
        <dbReference type="Pfam" id="PF07635"/>
    </source>
</evidence>
<keyword evidence="2" id="KW-0732">Signal</keyword>
<feature type="domain" description="Cytochrome C Planctomycete-type" evidence="3">
    <location>
        <begin position="60"/>
        <end position="116"/>
    </location>
</feature>
<evidence type="ECO:0000256" key="1">
    <source>
        <dbReference type="PROSITE-ProRule" id="PRU00221"/>
    </source>
</evidence>
<accession>A0A517XMA9</accession>
<dbReference type="InterPro" id="IPR011047">
    <property type="entry name" value="Quinoprotein_ADH-like_sf"/>
</dbReference>